<dbReference type="InterPro" id="IPR011051">
    <property type="entry name" value="RmlC_Cupin_sf"/>
</dbReference>
<dbReference type="PANTHER" id="PTHR46796:SF10">
    <property type="entry name" value="TRANSCRIPTIONAL ACTIVATOR FEAR"/>
    <property type="match status" value="1"/>
</dbReference>
<dbReference type="PANTHER" id="PTHR46796">
    <property type="entry name" value="HTH-TYPE TRANSCRIPTIONAL ACTIVATOR RHAS-RELATED"/>
    <property type="match status" value="1"/>
</dbReference>
<dbReference type="InterPro" id="IPR050204">
    <property type="entry name" value="AraC_XylS_family_regulators"/>
</dbReference>
<keyword evidence="1" id="KW-0805">Transcription regulation</keyword>
<dbReference type="GO" id="GO:0043565">
    <property type="term" value="F:sequence-specific DNA binding"/>
    <property type="evidence" value="ECO:0007669"/>
    <property type="project" value="InterPro"/>
</dbReference>
<dbReference type="Gene3D" id="2.60.120.10">
    <property type="entry name" value="Jelly Rolls"/>
    <property type="match status" value="1"/>
</dbReference>
<dbReference type="PROSITE" id="PS01124">
    <property type="entry name" value="HTH_ARAC_FAMILY_2"/>
    <property type="match status" value="1"/>
</dbReference>
<evidence type="ECO:0000256" key="3">
    <source>
        <dbReference type="ARBA" id="ARBA00023163"/>
    </source>
</evidence>
<evidence type="ECO:0000256" key="2">
    <source>
        <dbReference type="ARBA" id="ARBA00023125"/>
    </source>
</evidence>
<dbReference type="InterPro" id="IPR009057">
    <property type="entry name" value="Homeodomain-like_sf"/>
</dbReference>
<dbReference type="InterPro" id="IPR020449">
    <property type="entry name" value="Tscrpt_reg_AraC-type_HTH"/>
</dbReference>
<evidence type="ECO:0000313" key="6">
    <source>
        <dbReference type="Proteomes" id="UP000270411"/>
    </source>
</evidence>
<keyword evidence="3" id="KW-0804">Transcription</keyword>
<dbReference type="KEGG" id="cpau:EHF44_25870"/>
<dbReference type="PROSITE" id="PS00041">
    <property type="entry name" value="HTH_ARAC_FAMILY_1"/>
    <property type="match status" value="1"/>
</dbReference>
<dbReference type="InterPro" id="IPR018062">
    <property type="entry name" value="HTH_AraC-typ_CS"/>
</dbReference>
<evidence type="ECO:0000256" key="1">
    <source>
        <dbReference type="ARBA" id="ARBA00023015"/>
    </source>
</evidence>
<reference evidence="6" key="1">
    <citation type="submission" date="2018-11" db="EMBL/GenBank/DDBJ databases">
        <title>FDA dAtabase for Regulatory Grade micrObial Sequences (FDA-ARGOS): Supporting development and validation of Infectious Disease Dx tests.</title>
        <authorList>
            <person name="Goldberg B."/>
            <person name="Campos J."/>
            <person name="Tallon L."/>
            <person name="Sadzewicz L."/>
            <person name="Zhao X."/>
            <person name="Vavikolanu K."/>
            <person name="Mehta A."/>
            <person name="Aluvathingal J."/>
            <person name="Nadendla S."/>
            <person name="Geyer C."/>
            <person name="Nandy P."/>
            <person name="Yan Y."/>
            <person name="Sichtig H."/>
        </authorList>
    </citation>
    <scope>NUCLEOTIDE SEQUENCE [LARGE SCALE GENOMIC DNA]</scope>
    <source>
        <strain evidence="6">FDAARGOS_614</strain>
    </source>
</reference>
<dbReference type="Proteomes" id="UP000270411">
    <property type="component" value="Chromosome 2"/>
</dbReference>
<protein>
    <submittedName>
        <fullName evidence="5">AraC family transcriptional regulator</fullName>
    </submittedName>
</protein>
<feature type="domain" description="HTH araC/xylS-type" evidence="4">
    <location>
        <begin position="155"/>
        <end position="253"/>
    </location>
</feature>
<dbReference type="SUPFAM" id="SSF51182">
    <property type="entry name" value="RmlC-like cupins"/>
    <property type="match status" value="1"/>
</dbReference>
<dbReference type="EMBL" id="CP033970">
    <property type="protein sequence ID" value="AZG16794.1"/>
    <property type="molecule type" value="Genomic_DNA"/>
</dbReference>
<sequence length="259" mass="28241">MPKLVEHASPLVEPRRYQRRPFGHAHDYHQLLFGVDGETELEIDGHAYRVDRTQGLVIPAGHHHLCSGLPDNLQLVADFPSSSVALPARLMARPRMFSMDASFAAQVRRLAAAPAGSGMAAQHAWQRAAALAGGLTRMLGLDDRQADAAARFPVAAVDHYLRAHLATPLRVDALAARIGWGPRRFHTLFCEAFGDTPHGYQTRLRLDQAVQWLMAGTMPLADIAAGVGYPDQTTFTRAFARRFGMPPAAWRSAALPSAA</sequence>
<keyword evidence="2" id="KW-0238">DNA-binding</keyword>
<dbReference type="OrthoDB" id="9809338at2"/>
<dbReference type="SUPFAM" id="SSF46689">
    <property type="entry name" value="Homeodomain-like"/>
    <property type="match status" value="2"/>
</dbReference>
<dbReference type="SMART" id="SM00342">
    <property type="entry name" value="HTH_ARAC"/>
    <property type="match status" value="1"/>
</dbReference>
<organism evidence="5 6">
    <name type="scientific">Cupriavidus pauculus</name>
    <dbReference type="NCBI Taxonomy" id="82633"/>
    <lineage>
        <taxon>Bacteria</taxon>
        <taxon>Pseudomonadati</taxon>
        <taxon>Pseudomonadota</taxon>
        <taxon>Betaproteobacteria</taxon>
        <taxon>Burkholderiales</taxon>
        <taxon>Burkholderiaceae</taxon>
        <taxon>Cupriavidus</taxon>
    </lineage>
</organism>
<dbReference type="RefSeq" id="WP_124686525.1">
    <property type="nucleotide sequence ID" value="NZ_CP033970.1"/>
</dbReference>
<name>A0A3G8H8L3_9BURK</name>
<dbReference type="PRINTS" id="PR00032">
    <property type="entry name" value="HTHARAC"/>
</dbReference>
<dbReference type="GO" id="GO:0003700">
    <property type="term" value="F:DNA-binding transcription factor activity"/>
    <property type="evidence" value="ECO:0007669"/>
    <property type="project" value="InterPro"/>
</dbReference>
<evidence type="ECO:0000313" key="5">
    <source>
        <dbReference type="EMBL" id="AZG16794.1"/>
    </source>
</evidence>
<dbReference type="Gene3D" id="1.10.10.60">
    <property type="entry name" value="Homeodomain-like"/>
    <property type="match status" value="1"/>
</dbReference>
<accession>A0A3G8H8L3</accession>
<dbReference type="AlphaFoldDB" id="A0A3G8H8L3"/>
<evidence type="ECO:0000259" key="4">
    <source>
        <dbReference type="PROSITE" id="PS01124"/>
    </source>
</evidence>
<dbReference type="InterPro" id="IPR014710">
    <property type="entry name" value="RmlC-like_jellyroll"/>
</dbReference>
<dbReference type="Pfam" id="PF12833">
    <property type="entry name" value="HTH_18"/>
    <property type="match status" value="1"/>
</dbReference>
<gene>
    <name evidence="5" type="ORF">EHF44_25870</name>
</gene>
<proteinExistence type="predicted"/>
<dbReference type="InterPro" id="IPR018060">
    <property type="entry name" value="HTH_AraC"/>
</dbReference>